<dbReference type="EMBL" id="CP000817">
    <property type="protein sequence ID" value="ACA39993.1"/>
    <property type="molecule type" value="Genomic_DNA"/>
</dbReference>
<evidence type="ECO:0000256" key="1">
    <source>
        <dbReference type="SAM" id="Phobius"/>
    </source>
</evidence>
<proteinExistence type="predicted"/>
<dbReference type="AlphaFoldDB" id="B1HXL8"/>
<dbReference type="Proteomes" id="UP000002164">
    <property type="component" value="Chromosome"/>
</dbReference>
<reference evidence="2 3" key="1">
    <citation type="journal article" date="2008" name="J. Bacteriol.">
        <title>Complete genome sequence of the mosquitocidal bacterium Bacillus sphaericus C3-41 and comparison with those of closely related Bacillus species.</title>
        <authorList>
            <person name="Hu X."/>
            <person name="Fan W."/>
            <person name="Han B."/>
            <person name="Liu H."/>
            <person name="Zheng D."/>
            <person name="Li Q."/>
            <person name="Dong W."/>
            <person name="Yan J."/>
            <person name="Gao M."/>
            <person name="Berry C."/>
            <person name="Yuan Z."/>
        </authorList>
    </citation>
    <scope>NUCLEOTIDE SEQUENCE [LARGE SCALE GENOMIC DNA]</scope>
    <source>
        <strain evidence="2 3">C3-41</strain>
    </source>
</reference>
<name>B1HXL8_LYSSC</name>
<sequence length="65" mass="7284">MGGFFVKNLTIGMLFSIVGILFVCLTIMDILPSSTKTMKVVYIAIGWVFIIIGSVIRFKNLKQKQ</sequence>
<evidence type="ECO:0000313" key="2">
    <source>
        <dbReference type="EMBL" id="ACA39993.1"/>
    </source>
</evidence>
<keyword evidence="1" id="KW-0472">Membrane</keyword>
<dbReference type="EnsemblBacteria" id="ACA39993">
    <property type="protein sequence ID" value="ACA39993"/>
    <property type="gene ID" value="Bsph_2440"/>
</dbReference>
<keyword evidence="1" id="KW-1133">Transmembrane helix</keyword>
<dbReference type="KEGG" id="lsp:Bsph_2440"/>
<evidence type="ECO:0000313" key="3">
    <source>
        <dbReference type="Proteomes" id="UP000002164"/>
    </source>
</evidence>
<keyword evidence="1" id="KW-0812">Transmembrane</keyword>
<organism evidence="2 3">
    <name type="scientific">Lysinibacillus sphaericus (strain C3-41)</name>
    <dbReference type="NCBI Taxonomy" id="444177"/>
    <lineage>
        <taxon>Bacteria</taxon>
        <taxon>Bacillati</taxon>
        <taxon>Bacillota</taxon>
        <taxon>Bacilli</taxon>
        <taxon>Bacillales</taxon>
        <taxon>Bacillaceae</taxon>
        <taxon>Lysinibacillus</taxon>
    </lineage>
</organism>
<accession>B1HXL8</accession>
<feature type="transmembrane region" description="Helical" evidence="1">
    <location>
        <begin position="40"/>
        <end position="58"/>
    </location>
</feature>
<dbReference type="HOGENOM" id="CLU_2936116_0_0_9"/>
<feature type="transmembrane region" description="Helical" evidence="1">
    <location>
        <begin position="9"/>
        <end position="28"/>
    </location>
</feature>
<gene>
    <name evidence="2" type="ordered locus">Bsph_2440</name>
</gene>
<protein>
    <submittedName>
        <fullName evidence="2">Uncharacterized protein</fullName>
    </submittedName>
</protein>